<keyword evidence="5 9" id="KW-0238">DNA-binding</keyword>
<dbReference type="SUPFAM" id="SSF55961">
    <property type="entry name" value="Bet v1-like"/>
    <property type="match status" value="1"/>
</dbReference>
<dbReference type="HOGENOM" id="CLU_012517_0_0_1"/>
<dbReference type="InterPro" id="IPR009057">
    <property type="entry name" value="Homeodomain-like_sf"/>
</dbReference>
<evidence type="ECO:0000259" key="12">
    <source>
        <dbReference type="PROSITE" id="PS50848"/>
    </source>
</evidence>
<keyword evidence="14" id="KW-1185">Reference proteome</keyword>
<comment type="similarity">
    <text evidence="2">Belongs to the HD-ZIP homeobox family. Class III subfamily.</text>
</comment>
<dbReference type="SMART" id="SM00234">
    <property type="entry name" value="START"/>
    <property type="match status" value="1"/>
</dbReference>
<dbReference type="InterPro" id="IPR013978">
    <property type="entry name" value="MEKHLA"/>
</dbReference>
<sequence>MAVMKMKDSSKHIMDAGKYIRYTPEQVEALERVYNECPKPSSIRRQQLLREYPVLANIEPRQIKVWFQNRRCREKQRKETSRLQSVNASLTAMNKIIMEENERLTKHSSQLALENQYLRQQLQQQGGSERDLKLSRRYANDAQAALAADRSPDSEVTGGMPQQLVAASTTTTTTAPQIARDSSPAGLLAIAEETLTEFLAKARGTAVDWIQLPGMKPGPDSAGTAAISHGSTGVAARAWGLVGLEPDKVAEILKDRSSWLRDCRRLEVLRAFPTPNGGTVELVYTQMYAPTTLAAARDFWTLRYTTFLDEGDLVVCEKSLSGVHGLPAAKAGNDFVRAEMLASGFLIRPFEGNVCSIYIVDHMDLESWKVHEVLRPLYESSSVLAQRMTLGALRFLRRLIYESPLNENAPRGAQQSAAWRGVSRRIARGFNEAVNSFADDGWMITDAIDGDVTVAINVAPNASSIGGQVMPPDRLYAVGGGVLCAKASMLLQNVPPATLIRFLREHRSEWADCNVVLDTASMRASACGFSRGNVIGQCPVPLVQSAEEEEFLEVVKLEGHASGQNGVVIPRETVLLQLCSGHDDNAMGVCAQLVFAPVDAAVSEDVPLLPSGFRVIPLDSGVDSSGLSRTLDLASSLEGGADIGKFPDESGCHLRSVLTLAFQFLFEAHNRDEVATSARQYVRHVMASVQSIAMALASFRLGPRVGPRNVEALLLAHQILRSYRANFASDLTESDPGSTDAFWHHKDAILCCTWKAMIPEFVFANRAGLEMLETTWSELHGIPWDKTLDDNARKASAAEFSQIIQQGYACLPPGIKLSSKGRPAAYDRAVAWKVVDEEDNAQCVAYMFINWSFLG</sequence>
<dbReference type="Pfam" id="PF00046">
    <property type="entry name" value="Homeodomain"/>
    <property type="match status" value="1"/>
</dbReference>
<dbReference type="CDD" id="cd14686">
    <property type="entry name" value="bZIP"/>
    <property type="match status" value="1"/>
</dbReference>
<dbReference type="eggNOG" id="ENOG502QPKR">
    <property type="taxonomic scope" value="Eukaryota"/>
</dbReference>
<feature type="domain" description="Homeobox" evidence="11">
    <location>
        <begin position="21"/>
        <end position="77"/>
    </location>
</feature>
<dbReference type="Pfam" id="PF08670">
    <property type="entry name" value="MEKHLA"/>
    <property type="match status" value="1"/>
</dbReference>
<dbReference type="KEGG" id="smo:SELMODRAFT_270225"/>
<dbReference type="InterPro" id="IPR044830">
    <property type="entry name" value="HD-Zip_III"/>
</dbReference>
<organism evidence="14">
    <name type="scientific">Selaginella moellendorffii</name>
    <name type="common">Spikemoss</name>
    <dbReference type="NCBI Taxonomy" id="88036"/>
    <lineage>
        <taxon>Eukaryota</taxon>
        <taxon>Viridiplantae</taxon>
        <taxon>Streptophyta</taxon>
        <taxon>Embryophyta</taxon>
        <taxon>Tracheophyta</taxon>
        <taxon>Lycopodiopsida</taxon>
        <taxon>Selaginellales</taxon>
        <taxon>Selaginellaceae</taxon>
        <taxon>Selaginella</taxon>
    </lineage>
</organism>
<dbReference type="InParanoid" id="D8QNI3"/>
<dbReference type="CDD" id="cd00086">
    <property type="entry name" value="homeodomain"/>
    <property type="match status" value="1"/>
</dbReference>
<keyword evidence="4" id="KW-0175">Coiled coil</keyword>
<dbReference type="Pfam" id="PF01852">
    <property type="entry name" value="START"/>
    <property type="match status" value="1"/>
</dbReference>
<dbReference type="PANTHER" id="PTHR45950">
    <property type="entry name" value="HOMEOBOX-LEUCINE ZIPPER PROTEIN ATHB-14"/>
    <property type="match status" value="1"/>
</dbReference>
<protein>
    <submittedName>
        <fullName evidence="13">Uncharacterized protein C3HDZ2-1</fullName>
    </submittedName>
</protein>
<dbReference type="STRING" id="88036.D8QNI3"/>
<dbReference type="GO" id="GO:0003677">
    <property type="term" value="F:DNA binding"/>
    <property type="evidence" value="ECO:0007669"/>
    <property type="project" value="UniProtKB-UniRule"/>
</dbReference>
<dbReference type="PROSITE" id="PS50848">
    <property type="entry name" value="START"/>
    <property type="match status" value="1"/>
</dbReference>
<dbReference type="SMR" id="D8QNI3"/>
<dbReference type="Gramene" id="EFJ38766">
    <property type="protein sequence ID" value="EFJ38766"/>
    <property type="gene ID" value="SELMODRAFT_270225"/>
</dbReference>
<dbReference type="PANTHER" id="PTHR45950:SF7">
    <property type="entry name" value="HOMEOBOX-LEUCINE ZIPPER PROTEIN ATHB-14"/>
    <property type="match status" value="1"/>
</dbReference>
<keyword evidence="3" id="KW-0805">Transcription regulation</keyword>
<dbReference type="EMBL" id="GL377565">
    <property type="protein sequence ID" value="EFJ38766.1"/>
    <property type="molecule type" value="Genomic_DNA"/>
</dbReference>
<evidence type="ECO:0000256" key="8">
    <source>
        <dbReference type="ARBA" id="ARBA00023242"/>
    </source>
</evidence>
<dbReference type="Gene3D" id="3.30.530.20">
    <property type="match status" value="1"/>
</dbReference>
<feature type="DNA-binding region" description="Homeobox" evidence="9">
    <location>
        <begin position="23"/>
        <end position="78"/>
    </location>
</feature>
<accession>D8QNI3</accession>
<gene>
    <name evidence="13" type="primary">C3HDZ2-1</name>
    <name evidence="13" type="ORF">SELMODRAFT_270225</name>
</gene>
<dbReference type="SUPFAM" id="SSF46689">
    <property type="entry name" value="Homeodomain-like"/>
    <property type="match status" value="1"/>
</dbReference>
<evidence type="ECO:0000256" key="6">
    <source>
        <dbReference type="ARBA" id="ARBA00023155"/>
    </source>
</evidence>
<evidence type="ECO:0000313" key="13">
    <source>
        <dbReference type="EMBL" id="EFJ38766.1"/>
    </source>
</evidence>
<dbReference type="InterPro" id="IPR001356">
    <property type="entry name" value="HD"/>
</dbReference>
<comment type="subcellular location">
    <subcellularLocation>
        <location evidence="1 9 10">Nucleus</location>
    </subcellularLocation>
</comment>
<dbReference type="InterPro" id="IPR023393">
    <property type="entry name" value="START-like_dom_sf"/>
</dbReference>
<evidence type="ECO:0000256" key="3">
    <source>
        <dbReference type="ARBA" id="ARBA00023015"/>
    </source>
</evidence>
<evidence type="ECO:0000313" key="14">
    <source>
        <dbReference type="Proteomes" id="UP000001514"/>
    </source>
</evidence>
<dbReference type="InterPro" id="IPR002913">
    <property type="entry name" value="START_lipid-bd_dom"/>
</dbReference>
<dbReference type="GO" id="GO:0005634">
    <property type="term" value="C:nucleus"/>
    <property type="evidence" value="ECO:0007669"/>
    <property type="project" value="UniProtKB-SubCell"/>
</dbReference>
<evidence type="ECO:0000256" key="1">
    <source>
        <dbReference type="ARBA" id="ARBA00004123"/>
    </source>
</evidence>
<feature type="domain" description="START" evidence="12">
    <location>
        <begin position="180"/>
        <end position="399"/>
    </location>
</feature>
<evidence type="ECO:0000256" key="10">
    <source>
        <dbReference type="RuleBase" id="RU000682"/>
    </source>
</evidence>
<keyword evidence="8 9" id="KW-0539">Nucleus</keyword>
<dbReference type="Proteomes" id="UP000001514">
    <property type="component" value="Unassembled WGS sequence"/>
</dbReference>
<name>D8QNI3_SELML</name>
<evidence type="ECO:0000256" key="7">
    <source>
        <dbReference type="ARBA" id="ARBA00023163"/>
    </source>
</evidence>
<proteinExistence type="inferred from homology"/>
<evidence type="ECO:0000256" key="2">
    <source>
        <dbReference type="ARBA" id="ARBA00010338"/>
    </source>
</evidence>
<dbReference type="SMART" id="SM00389">
    <property type="entry name" value="HOX"/>
    <property type="match status" value="1"/>
</dbReference>
<dbReference type="GO" id="GO:0008289">
    <property type="term" value="F:lipid binding"/>
    <property type="evidence" value="ECO:0007669"/>
    <property type="project" value="InterPro"/>
</dbReference>
<evidence type="ECO:0000259" key="11">
    <source>
        <dbReference type="PROSITE" id="PS50071"/>
    </source>
</evidence>
<keyword evidence="7" id="KW-0804">Transcription</keyword>
<dbReference type="PROSITE" id="PS50071">
    <property type="entry name" value="HOMEOBOX_2"/>
    <property type="match status" value="1"/>
</dbReference>
<dbReference type="OrthoDB" id="125004at2759"/>
<dbReference type="AlphaFoldDB" id="D8QNI3"/>
<dbReference type="GeneID" id="9642667"/>
<dbReference type="Gene3D" id="1.10.10.60">
    <property type="entry name" value="Homeodomain-like"/>
    <property type="match status" value="1"/>
</dbReference>
<reference evidence="13 14" key="1">
    <citation type="journal article" date="2011" name="Science">
        <title>The Selaginella genome identifies genetic changes associated with the evolution of vascular plants.</title>
        <authorList>
            <person name="Banks J.A."/>
            <person name="Nishiyama T."/>
            <person name="Hasebe M."/>
            <person name="Bowman J.L."/>
            <person name="Gribskov M."/>
            <person name="dePamphilis C."/>
            <person name="Albert V.A."/>
            <person name="Aono N."/>
            <person name="Aoyama T."/>
            <person name="Ambrose B.A."/>
            <person name="Ashton N.W."/>
            <person name="Axtell M.J."/>
            <person name="Barker E."/>
            <person name="Barker M.S."/>
            <person name="Bennetzen J.L."/>
            <person name="Bonawitz N.D."/>
            <person name="Chapple C."/>
            <person name="Cheng C."/>
            <person name="Correa L.G."/>
            <person name="Dacre M."/>
            <person name="DeBarry J."/>
            <person name="Dreyer I."/>
            <person name="Elias M."/>
            <person name="Engstrom E.M."/>
            <person name="Estelle M."/>
            <person name="Feng L."/>
            <person name="Finet C."/>
            <person name="Floyd S.K."/>
            <person name="Frommer W.B."/>
            <person name="Fujita T."/>
            <person name="Gramzow L."/>
            <person name="Gutensohn M."/>
            <person name="Harholt J."/>
            <person name="Hattori M."/>
            <person name="Heyl A."/>
            <person name="Hirai T."/>
            <person name="Hiwatashi Y."/>
            <person name="Ishikawa M."/>
            <person name="Iwata M."/>
            <person name="Karol K.G."/>
            <person name="Koehler B."/>
            <person name="Kolukisaoglu U."/>
            <person name="Kubo M."/>
            <person name="Kurata T."/>
            <person name="Lalonde S."/>
            <person name="Li K."/>
            <person name="Li Y."/>
            <person name="Litt A."/>
            <person name="Lyons E."/>
            <person name="Manning G."/>
            <person name="Maruyama T."/>
            <person name="Michael T.P."/>
            <person name="Mikami K."/>
            <person name="Miyazaki S."/>
            <person name="Morinaga S."/>
            <person name="Murata T."/>
            <person name="Mueller-Roeber B."/>
            <person name="Nelson D.R."/>
            <person name="Obara M."/>
            <person name="Oguri Y."/>
            <person name="Olmstead R.G."/>
            <person name="Onodera N."/>
            <person name="Petersen B.L."/>
            <person name="Pils B."/>
            <person name="Prigge M."/>
            <person name="Rensing S.A."/>
            <person name="Riano-Pachon D.M."/>
            <person name="Roberts A.W."/>
            <person name="Sato Y."/>
            <person name="Scheller H.V."/>
            <person name="Schulz B."/>
            <person name="Schulz C."/>
            <person name="Shakirov E.V."/>
            <person name="Shibagaki N."/>
            <person name="Shinohara N."/>
            <person name="Shippen D.E."/>
            <person name="Soerensen I."/>
            <person name="Sotooka R."/>
            <person name="Sugimoto N."/>
            <person name="Sugita M."/>
            <person name="Sumikawa N."/>
            <person name="Tanurdzic M."/>
            <person name="Theissen G."/>
            <person name="Ulvskov P."/>
            <person name="Wakazuki S."/>
            <person name="Weng J.K."/>
            <person name="Willats W.W."/>
            <person name="Wipf D."/>
            <person name="Wolf P.G."/>
            <person name="Yang L."/>
            <person name="Zimmer A.D."/>
            <person name="Zhu Q."/>
            <person name="Mitros T."/>
            <person name="Hellsten U."/>
            <person name="Loque D."/>
            <person name="Otillar R."/>
            <person name="Salamov A."/>
            <person name="Schmutz J."/>
            <person name="Shapiro H."/>
            <person name="Lindquist E."/>
            <person name="Lucas S."/>
            <person name="Rokhsar D."/>
            <person name="Grigoriev I.V."/>
        </authorList>
    </citation>
    <scope>NUCLEOTIDE SEQUENCE [LARGE SCALE GENOMIC DNA]</scope>
</reference>
<dbReference type="FunCoup" id="D8QNI3">
    <property type="interactions" value="2085"/>
</dbReference>
<keyword evidence="6 9" id="KW-0371">Homeobox</keyword>
<dbReference type="GO" id="GO:0003700">
    <property type="term" value="F:DNA-binding transcription factor activity"/>
    <property type="evidence" value="ECO:0007669"/>
    <property type="project" value="InterPro"/>
</dbReference>
<dbReference type="OMA" id="ADPNGCN"/>
<evidence type="ECO:0000256" key="5">
    <source>
        <dbReference type="ARBA" id="ARBA00023125"/>
    </source>
</evidence>
<evidence type="ECO:0000256" key="4">
    <source>
        <dbReference type="ARBA" id="ARBA00023054"/>
    </source>
</evidence>
<evidence type="ECO:0000256" key="9">
    <source>
        <dbReference type="PROSITE-ProRule" id="PRU00108"/>
    </source>
</evidence>